<dbReference type="GO" id="GO:0006259">
    <property type="term" value="P:DNA metabolic process"/>
    <property type="evidence" value="ECO:0007669"/>
    <property type="project" value="UniProtKB-ARBA"/>
</dbReference>
<dbReference type="InterPro" id="IPR036397">
    <property type="entry name" value="RNaseH_sf"/>
</dbReference>
<keyword evidence="2" id="KW-0269">Exonuclease</keyword>
<evidence type="ECO:0000313" key="4">
    <source>
        <dbReference type="EMBL" id="HAS8540906.1"/>
    </source>
</evidence>
<evidence type="ECO:0000256" key="1">
    <source>
        <dbReference type="ARBA" id="ARBA00022722"/>
    </source>
</evidence>
<keyword evidence="2" id="KW-0378">Hydrolase</keyword>
<protein>
    <recommendedName>
        <fullName evidence="3">Exonuclease domain-containing protein</fullName>
    </recommendedName>
</protein>
<evidence type="ECO:0000259" key="3">
    <source>
        <dbReference type="SMART" id="SM00479"/>
    </source>
</evidence>
<dbReference type="Gene3D" id="3.30.420.10">
    <property type="entry name" value="Ribonuclease H-like superfamily/Ribonuclease H"/>
    <property type="match status" value="1"/>
</dbReference>
<gene>
    <name evidence="4" type="ORF">I7730_14040</name>
</gene>
<dbReference type="GO" id="GO:0004527">
    <property type="term" value="F:exonuclease activity"/>
    <property type="evidence" value="ECO:0007669"/>
    <property type="project" value="UniProtKB-KW"/>
</dbReference>
<dbReference type="EMBL" id="DACRBY010000017">
    <property type="protein sequence ID" value="HAS8540906.1"/>
    <property type="molecule type" value="Genomic_DNA"/>
</dbReference>
<reference evidence="4" key="2">
    <citation type="submission" date="2019-01" db="EMBL/GenBank/DDBJ databases">
        <authorList>
            <consortium name="NCBI Pathogen Detection Project"/>
        </authorList>
    </citation>
    <scope>NUCLEOTIDE SEQUENCE</scope>
    <source>
        <strain evidence="4">BCW_3452</strain>
    </source>
</reference>
<reference evidence="4" key="1">
    <citation type="journal article" date="2018" name="Genome Biol.">
        <title>SKESA: strategic k-mer extension for scrupulous assemblies.</title>
        <authorList>
            <person name="Souvorov A."/>
            <person name="Agarwala R."/>
            <person name="Lipman D.J."/>
        </authorList>
    </citation>
    <scope>NUCLEOTIDE SEQUENCE</scope>
    <source>
        <strain evidence="4">BCW_3452</strain>
    </source>
</reference>
<evidence type="ECO:0000256" key="2">
    <source>
        <dbReference type="ARBA" id="ARBA00022839"/>
    </source>
</evidence>
<dbReference type="InterPro" id="IPR012337">
    <property type="entry name" value="RNaseH-like_sf"/>
</dbReference>
<proteinExistence type="predicted"/>
<organism evidence="4">
    <name type="scientific">Vibrio vulnificus</name>
    <dbReference type="NCBI Taxonomy" id="672"/>
    <lineage>
        <taxon>Bacteria</taxon>
        <taxon>Pseudomonadati</taxon>
        <taxon>Pseudomonadota</taxon>
        <taxon>Gammaproteobacteria</taxon>
        <taxon>Vibrionales</taxon>
        <taxon>Vibrionaceae</taxon>
        <taxon>Vibrio</taxon>
    </lineage>
</organism>
<dbReference type="SUPFAM" id="SSF53098">
    <property type="entry name" value="Ribonuclease H-like"/>
    <property type="match status" value="1"/>
</dbReference>
<dbReference type="SMART" id="SM00479">
    <property type="entry name" value="EXOIII"/>
    <property type="match status" value="1"/>
</dbReference>
<dbReference type="AlphaFoldDB" id="A0A8H9N145"/>
<dbReference type="Proteomes" id="UP000863257">
    <property type="component" value="Unassembled WGS sequence"/>
</dbReference>
<sequence length="348" mass="40178">MDKVMKDILAKNKTLNLTPECKIQEWSKIIFEILKSGRHVCLVGDTETTGKYPYGNKNDRDIKDRLLEVGFIAYHYEPSKGIKEPIKDSDGNIIFLHEYVNPFREDPTILSKYNSIRNIPMETVYIHGITEDFLNCKSGLYDSNMNKTNYSLSRPAPTFSVVKGYIEELLSLRMFDQFVGRIFFCAHNASFDMGFMDAEWGKTELFDEEHMAISTFESHVAVLCTLELSKQIYPSRDLLSKLIKPERQQAIDKANEESTQRLFALRNRGFKDYFAKPIKSGNSLEFLRYYYGLHEMERDMHGALIDSVVLAAVYNAMLNDPMYIKLISKDSDYEFAESRLDTSSVKVL</sequence>
<dbReference type="InterPro" id="IPR013520">
    <property type="entry name" value="Ribonucl_H"/>
</dbReference>
<accession>A0A8H9N145</accession>
<comment type="caution">
    <text evidence="4">The sequence shown here is derived from an EMBL/GenBank/DDBJ whole genome shotgun (WGS) entry which is preliminary data.</text>
</comment>
<dbReference type="GO" id="GO:0003676">
    <property type="term" value="F:nucleic acid binding"/>
    <property type="evidence" value="ECO:0007669"/>
    <property type="project" value="InterPro"/>
</dbReference>
<keyword evidence="1" id="KW-0540">Nuclease</keyword>
<feature type="domain" description="Exonuclease" evidence="3">
    <location>
        <begin position="40"/>
        <end position="323"/>
    </location>
</feature>
<name>A0A8H9N145_VIBVL</name>